<protein>
    <recommendedName>
        <fullName evidence="3">YobI-like P-loop NTPase domain-containing protein</fullName>
    </recommendedName>
</protein>
<keyword evidence="2" id="KW-0812">Transmembrane</keyword>
<keyword evidence="5" id="KW-1185">Reference proteome</keyword>
<keyword evidence="1" id="KW-0175">Coiled coil</keyword>
<proteinExistence type="predicted"/>
<feature type="transmembrane region" description="Helical" evidence="2">
    <location>
        <begin position="230"/>
        <end position="252"/>
    </location>
</feature>
<reference evidence="4" key="1">
    <citation type="submission" date="2020-10" db="EMBL/GenBank/DDBJ databases">
        <authorList>
            <person name="Lu T."/>
            <person name="Wang Q."/>
            <person name="Han X."/>
        </authorList>
    </citation>
    <scope>NUCLEOTIDE SEQUENCE</scope>
    <source>
        <strain evidence="4">WQ 366</strain>
    </source>
</reference>
<dbReference type="SUPFAM" id="SSF52540">
    <property type="entry name" value="P-loop containing nucleoside triphosphate hydrolases"/>
    <property type="match status" value="1"/>
</dbReference>
<evidence type="ECO:0000256" key="1">
    <source>
        <dbReference type="SAM" id="Coils"/>
    </source>
</evidence>
<evidence type="ECO:0000313" key="5">
    <source>
        <dbReference type="Proteomes" id="UP001165302"/>
    </source>
</evidence>
<feature type="domain" description="YobI-like P-loop NTPase" evidence="3">
    <location>
        <begin position="83"/>
        <end position="459"/>
    </location>
</feature>
<evidence type="ECO:0000256" key="2">
    <source>
        <dbReference type="SAM" id="Phobius"/>
    </source>
</evidence>
<comment type="caution">
    <text evidence="4">The sequence shown here is derived from an EMBL/GenBank/DDBJ whole genome shotgun (WGS) entry which is preliminary data.</text>
</comment>
<evidence type="ECO:0000259" key="3">
    <source>
        <dbReference type="Pfam" id="PF20693"/>
    </source>
</evidence>
<dbReference type="Pfam" id="PF20693">
    <property type="entry name" value="YobI-ATPase"/>
    <property type="match status" value="1"/>
</dbReference>
<accession>A0ABS7Z3R6</accession>
<organism evidence="4 5">
    <name type="scientific">Sphingobacterium bovistauri</name>
    <dbReference type="NCBI Taxonomy" id="2781959"/>
    <lineage>
        <taxon>Bacteria</taxon>
        <taxon>Pseudomonadati</taxon>
        <taxon>Bacteroidota</taxon>
        <taxon>Sphingobacteriia</taxon>
        <taxon>Sphingobacteriales</taxon>
        <taxon>Sphingobacteriaceae</taxon>
        <taxon>Sphingobacterium</taxon>
    </lineage>
</organism>
<gene>
    <name evidence="4" type="ORF">IPZ78_06510</name>
</gene>
<dbReference type="InterPro" id="IPR048428">
    <property type="entry name" value="YobI-NTPase"/>
</dbReference>
<feature type="transmembrane region" description="Helical" evidence="2">
    <location>
        <begin position="192"/>
        <end position="210"/>
    </location>
</feature>
<dbReference type="EMBL" id="JADEYP010000009">
    <property type="protein sequence ID" value="MCA5004804.1"/>
    <property type="molecule type" value="Genomic_DNA"/>
</dbReference>
<evidence type="ECO:0000313" key="4">
    <source>
        <dbReference type="EMBL" id="MCA5004804.1"/>
    </source>
</evidence>
<dbReference type="InterPro" id="IPR027417">
    <property type="entry name" value="P-loop_NTPase"/>
</dbReference>
<name>A0ABS7Z3R6_9SPHI</name>
<dbReference type="Proteomes" id="UP001165302">
    <property type="component" value="Unassembled WGS sequence"/>
</dbReference>
<sequence length="1266" mass="148066">MINKSKHSNSRIELPSQSLNQFDRIQNEIPINEISIEGSKYPNPGNFENTVAPKLNLDSEDLLGALIPRILKTETELQEATPYLERLKSAVSAKNIRNIAITGGYGSGKSTILKTFQFQNQNNYKFLNISLASFSLTTHKKIDNEVGNEEIDKNLEKLIEISILQQIIYKVDPERLPNSRFKRIENVKSERLYTTASLIIAWIWAAVLVFKYNFFDYANPKSWSCSADLNYWACIVLLIFLAGIGYGVNLFIDLFKNSKIRRVSIAGEIELGDKLNQSVFNQHLEEIIYFFEKTQYKIVIFEDLDRFEPTNIFTKLREINIILNNIDSLVAAGEIKFIYAIGDGVFKDKKDRVKFFDYIIPIIPFINSSNAQDQLEKLFKKLNDENVVFQKGFVSNITTFIDDIDMRLLINIFHEFMIYRELLNKEHREGREEELLSLIVYKNLEPDDFQLLYNNSGKLFDILISKKQLICSQSVSIDESINNKNSLIEKLKNQPDIDIRELRRIYVTAILDYFHPYIIPSIAISEMLEDDVFDRIQNNSDLRSFFSISISNRNYNFKIIEDKINPKQSYKEREELIKEKVDGMIIVLQREIDFLALKKSELELKSLSELLASSNVESYFNDFSTNNLLRSLVSEGYINENFNELISHFHSDKITKLEEVFIRNVRGRKGNNFNYELQNFEEIVQRLEIINFKTDQILNNKLVSFIVENKDEYKSQYEGILNLLNSKSELTAKFLLQYFDNPKNPLKSLVRDLLKNPNNFFHHQLEENPSDNKIFEDYIKLILRLDCFDELLNSNPDDRKHLKSLIENMSDFLKFKVDDSSSVNFERLTKAIDTLGIEFIQLDDPIDITARIFRHIIDNNRYKLTKENILLIIIFVGGDSKNFKSKNFTTIKKSGDIKLIQNIESNISEYIESIYIKLKNKQSEDEEYFVELLNNKSLEYNLKNLIVDNSEIKLKLLSLINDSELKKYLHENKRIELNWDNLISIYDLFEKDVTKIVELLNESTNIAFLKSISYTKGSKFESDFWGQILDESDLAFDSFKFLIKTVPFDSNQIHLNSLTIDKVKLLIESQNLKFDNETYNIVESSFNSGMQYLFIYKDELIKLQGDFEINEDVFTNILNSVSYTENDINIIYEKIKENLTIWNKDEFFEAVRDRLTKANTLVIQKDLITNSLIKLPYSAKVPQILANYYKSISKSNFEEIINNFKDNEIYKFFNVRQKGTIKLESHNKYIDFFNLMKSEGYISTSSIENKDRNGFIMYSNKNNKQI</sequence>
<keyword evidence="2" id="KW-1133">Transmembrane helix</keyword>
<feature type="coiled-coil region" evidence="1">
    <location>
        <begin position="585"/>
        <end position="617"/>
    </location>
</feature>
<keyword evidence="2" id="KW-0472">Membrane</keyword>
<dbReference type="RefSeq" id="WP_225552192.1">
    <property type="nucleotide sequence ID" value="NZ_JADEYP010000009.1"/>
</dbReference>